<dbReference type="SUPFAM" id="SSF55785">
    <property type="entry name" value="PYP-like sensor domain (PAS domain)"/>
    <property type="match status" value="2"/>
</dbReference>
<evidence type="ECO:0000256" key="1">
    <source>
        <dbReference type="ARBA" id="ARBA00000085"/>
    </source>
</evidence>
<dbReference type="Gene3D" id="3.30.565.10">
    <property type="entry name" value="Histidine kinase-like ATPase, C-terminal domain"/>
    <property type="match status" value="1"/>
</dbReference>
<dbReference type="CDD" id="cd00082">
    <property type="entry name" value="HisKA"/>
    <property type="match status" value="1"/>
</dbReference>
<dbReference type="InterPro" id="IPR035965">
    <property type="entry name" value="PAS-like_dom_sf"/>
</dbReference>
<dbReference type="SMART" id="SM00387">
    <property type="entry name" value="HATPase_c"/>
    <property type="match status" value="1"/>
</dbReference>
<dbReference type="SMART" id="SM00065">
    <property type="entry name" value="GAF"/>
    <property type="match status" value="1"/>
</dbReference>
<organism evidence="9 10">
    <name type="scientific">Flavobacterium omnivorum</name>
    <dbReference type="NCBI Taxonomy" id="178355"/>
    <lineage>
        <taxon>Bacteria</taxon>
        <taxon>Pseudomonadati</taxon>
        <taxon>Bacteroidota</taxon>
        <taxon>Flavobacteriia</taxon>
        <taxon>Flavobacteriales</taxon>
        <taxon>Flavobacteriaceae</taxon>
        <taxon>Flavobacterium</taxon>
    </lineage>
</organism>
<gene>
    <name evidence="9" type="ORF">SAMN04488062_101434</name>
</gene>
<sequence length="669" mass="77977">MKNILLSISKANYHLLQGGSIDDALNFCITDIGKIQEFDRCYIFKNHTDNDGLKLYYTHEWCNDHIESYIDNPNLSGLTYAAFPGLYEKLVKNEPFYGLVKEIENDYFREIMEMQDIKSYLFTPIFSDNLFWGWIGYDDCKTERIWVDEEVYALQTVSINIGLRLNQDKSTSKLEATLKKFDFYMKGSNQALWELNIKTNKSIFSYNWAKILGYTNDEITVDAEFWKNIIHPEDLLKMVVDLENFIAEKSSNHNGIVRMVHKDGHIVWVKYFGLLKKNKKGIPKKIIATFIDITEIIEKEKQLELSEEKFRFIADNTTDLISQHNINGGYTYVSNSIKEILGYEPIEMLNKIAFDFVHPDDGERIRNVQKDFLRDSKPITFTFRFRRKDNSYIWLETSARNILNTENVIVGIQTSSRDVSERIKAEQEIKTALKRERELSEMKSRFVAMASHQFRTPLTVIYSNAELIDLKTNHLDEKTGNSVENITSRIKKEVDRMTELMNNILIFGKYESKKIKKEIKNINLNIFINTLVDTYFHRALEKRKIQIEIKGKKQVFQTDETLLTHILTNLISNAFKYSTGKPDPILVMTYLENEIEIKVTDFGIGIPENEIKYLFTSFFRASNTTTIIGSGLGLTIVKQFTVFLNGKIELKSKENYGTTIKLNFPYEQK</sequence>
<dbReference type="SMART" id="SM00388">
    <property type="entry name" value="HisKA"/>
    <property type="match status" value="1"/>
</dbReference>
<dbReference type="Gene3D" id="1.10.287.130">
    <property type="match status" value="1"/>
</dbReference>
<evidence type="ECO:0000256" key="5">
    <source>
        <dbReference type="ARBA" id="ARBA00022777"/>
    </source>
</evidence>
<dbReference type="SUPFAM" id="SSF47384">
    <property type="entry name" value="Homodimeric domain of signal transducing histidine kinase"/>
    <property type="match status" value="1"/>
</dbReference>
<feature type="domain" description="PAC" evidence="8">
    <location>
        <begin position="253"/>
        <end position="305"/>
    </location>
</feature>
<dbReference type="CDD" id="cd00130">
    <property type="entry name" value="PAS"/>
    <property type="match status" value="2"/>
</dbReference>
<dbReference type="SMART" id="SM00086">
    <property type="entry name" value="PAC"/>
    <property type="match status" value="2"/>
</dbReference>
<dbReference type="Pfam" id="PF08447">
    <property type="entry name" value="PAS_3"/>
    <property type="match status" value="2"/>
</dbReference>
<dbReference type="SUPFAM" id="SSF55874">
    <property type="entry name" value="ATPase domain of HSP90 chaperone/DNA topoisomerase II/histidine kinase"/>
    <property type="match status" value="1"/>
</dbReference>
<evidence type="ECO:0000256" key="3">
    <source>
        <dbReference type="ARBA" id="ARBA00022553"/>
    </source>
</evidence>
<dbReference type="SMART" id="SM00091">
    <property type="entry name" value="PAS"/>
    <property type="match status" value="2"/>
</dbReference>
<dbReference type="InterPro" id="IPR004358">
    <property type="entry name" value="Sig_transdc_His_kin-like_C"/>
</dbReference>
<feature type="domain" description="PAC" evidence="8">
    <location>
        <begin position="379"/>
        <end position="431"/>
    </location>
</feature>
<reference evidence="10" key="1">
    <citation type="submission" date="2016-10" db="EMBL/GenBank/DDBJ databases">
        <authorList>
            <person name="Varghese N."/>
            <person name="Submissions S."/>
        </authorList>
    </citation>
    <scope>NUCLEOTIDE SEQUENCE [LARGE SCALE GENOMIC DNA]</scope>
    <source>
        <strain evidence="10">CGMCC 1.2747</strain>
    </source>
</reference>
<evidence type="ECO:0000256" key="2">
    <source>
        <dbReference type="ARBA" id="ARBA00012438"/>
    </source>
</evidence>
<dbReference type="PRINTS" id="PR00344">
    <property type="entry name" value="BCTRLSENSOR"/>
</dbReference>
<dbReference type="InterPro" id="IPR003661">
    <property type="entry name" value="HisK_dim/P_dom"/>
</dbReference>
<proteinExistence type="predicted"/>
<keyword evidence="10" id="KW-1185">Reference proteome</keyword>
<dbReference type="EC" id="2.7.13.3" evidence="2"/>
<feature type="domain" description="PAS" evidence="7">
    <location>
        <begin position="306"/>
        <end position="376"/>
    </location>
</feature>
<dbReference type="InterPro" id="IPR000014">
    <property type="entry name" value="PAS"/>
</dbReference>
<dbReference type="PANTHER" id="PTHR43304">
    <property type="entry name" value="PHYTOCHROME-LIKE PROTEIN CPH1"/>
    <property type="match status" value="1"/>
</dbReference>
<evidence type="ECO:0000313" key="9">
    <source>
        <dbReference type="EMBL" id="SDG70127.1"/>
    </source>
</evidence>
<dbReference type="NCBIfam" id="TIGR00229">
    <property type="entry name" value="sensory_box"/>
    <property type="match status" value="2"/>
</dbReference>
<dbReference type="InterPro" id="IPR052162">
    <property type="entry name" value="Sensor_kinase/Photoreceptor"/>
</dbReference>
<dbReference type="InterPro" id="IPR003018">
    <property type="entry name" value="GAF"/>
</dbReference>
<protein>
    <recommendedName>
        <fullName evidence="2">histidine kinase</fullName>
        <ecNumber evidence="2">2.7.13.3</ecNumber>
    </recommendedName>
</protein>
<dbReference type="InterPro" id="IPR013655">
    <property type="entry name" value="PAS_fold_3"/>
</dbReference>
<keyword evidence="5" id="KW-0418">Kinase</keyword>
<dbReference type="PROSITE" id="PS50112">
    <property type="entry name" value="PAS"/>
    <property type="match status" value="1"/>
</dbReference>
<evidence type="ECO:0000259" key="8">
    <source>
        <dbReference type="PROSITE" id="PS50113"/>
    </source>
</evidence>
<accession>A0A1G7WDN4</accession>
<dbReference type="Gene3D" id="3.30.450.40">
    <property type="match status" value="1"/>
</dbReference>
<dbReference type="InterPro" id="IPR001610">
    <property type="entry name" value="PAC"/>
</dbReference>
<keyword evidence="3" id="KW-0597">Phosphoprotein</keyword>
<dbReference type="Pfam" id="PF00512">
    <property type="entry name" value="HisKA"/>
    <property type="match status" value="1"/>
</dbReference>
<dbReference type="Pfam" id="PF02518">
    <property type="entry name" value="HATPase_c"/>
    <property type="match status" value="1"/>
</dbReference>
<keyword evidence="4" id="KW-0808">Transferase</keyword>
<dbReference type="AlphaFoldDB" id="A0A1G7WDN4"/>
<evidence type="ECO:0000259" key="6">
    <source>
        <dbReference type="PROSITE" id="PS50109"/>
    </source>
</evidence>
<dbReference type="EMBL" id="FNDB01000001">
    <property type="protein sequence ID" value="SDG70127.1"/>
    <property type="molecule type" value="Genomic_DNA"/>
</dbReference>
<evidence type="ECO:0000313" key="10">
    <source>
        <dbReference type="Proteomes" id="UP000199274"/>
    </source>
</evidence>
<comment type="catalytic activity">
    <reaction evidence="1">
        <text>ATP + protein L-histidine = ADP + protein N-phospho-L-histidine.</text>
        <dbReference type="EC" id="2.7.13.3"/>
    </reaction>
</comment>
<dbReference type="RefSeq" id="WP_091254570.1">
    <property type="nucleotide sequence ID" value="NZ_FNDB01000001.1"/>
</dbReference>
<dbReference type="GO" id="GO:0000155">
    <property type="term" value="F:phosphorelay sensor kinase activity"/>
    <property type="evidence" value="ECO:0007669"/>
    <property type="project" value="InterPro"/>
</dbReference>
<evidence type="ECO:0000256" key="4">
    <source>
        <dbReference type="ARBA" id="ARBA00022679"/>
    </source>
</evidence>
<dbReference type="OrthoDB" id="9808408at2"/>
<feature type="domain" description="Histidine kinase" evidence="6">
    <location>
        <begin position="449"/>
        <end position="668"/>
    </location>
</feature>
<dbReference type="SUPFAM" id="SSF55781">
    <property type="entry name" value="GAF domain-like"/>
    <property type="match status" value="1"/>
</dbReference>
<evidence type="ECO:0000259" key="7">
    <source>
        <dbReference type="PROSITE" id="PS50112"/>
    </source>
</evidence>
<dbReference type="InterPro" id="IPR000700">
    <property type="entry name" value="PAS-assoc_C"/>
</dbReference>
<dbReference type="InterPro" id="IPR029016">
    <property type="entry name" value="GAF-like_dom_sf"/>
</dbReference>
<name>A0A1G7WDN4_9FLAO</name>
<dbReference type="PANTHER" id="PTHR43304:SF1">
    <property type="entry name" value="PAC DOMAIN-CONTAINING PROTEIN"/>
    <property type="match status" value="1"/>
</dbReference>
<dbReference type="Gene3D" id="3.30.450.20">
    <property type="entry name" value="PAS domain"/>
    <property type="match status" value="2"/>
</dbReference>
<dbReference type="CDD" id="cd00075">
    <property type="entry name" value="HATPase"/>
    <property type="match status" value="1"/>
</dbReference>
<dbReference type="STRING" id="178355.SAMN04488062_101434"/>
<dbReference type="Proteomes" id="UP000199274">
    <property type="component" value="Unassembled WGS sequence"/>
</dbReference>
<dbReference type="InterPro" id="IPR003594">
    <property type="entry name" value="HATPase_dom"/>
</dbReference>
<dbReference type="InterPro" id="IPR036890">
    <property type="entry name" value="HATPase_C_sf"/>
</dbReference>
<dbReference type="InterPro" id="IPR005467">
    <property type="entry name" value="His_kinase_dom"/>
</dbReference>
<dbReference type="InterPro" id="IPR036097">
    <property type="entry name" value="HisK_dim/P_sf"/>
</dbReference>
<dbReference type="PROSITE" id="PS50109">
    <property type="entry name" value="HIS_KIN"/>
    <property type="match status" value="1"/>
</dbReference>
<dbReference type="PROSITE" id="PS50113">
    <property type="entry name" value="PAC"/>
    <property type="match status" value="2"/>
</dbReference>